<dbReference type="InterPro" id="IPR036389">
    <property type="entry name" value="RNase_III_sf"/>
</dbReference>
<dbReference type="HAMAP" id="MF_01468">
    <property type="entry name" value="RNase_Mini_III"/>
    <property type="match status" value="1"/>
</dbReference>
<evidence type="ECO:0000256" key="4">
    <source>
        <dbReference type="ARBA" id="ARBA00022759"/>
    </source>
</evidence>
<keyword evidence="1 6" id="KW-0690">Ribosome biogenesis</keyword>
<evidence type="ECO:0000256" key="3">
    <source>
        <dbReference type="ARBA" id="ARBA00022722"/>
    </source>
</evidence>
<dbReference type="Pfam" id="PF00636">
    <property type="entry name" value="Ribonuclease_3"/>
    <property type="match status" value="1"/>
</dbReference>
<evidence type="ECO:0000256" key="2">
    <source>
        <dbReference type="ARBA" id="ARBA00022552"/>
    </source>
</evidence>
<keyword evidence="6" id="KW-0460">Magnesium</keyword>
<dbReference type="PIRSF" id="PIRSF005520">
    <property type="entry name" value="UCP005520"/>
    <property type="match status" value="1"/>
</dbReference>
<evidence type="ECO:0000313" key="8">
    <source>
        <dbReference type="EMBL" id="ABB49910.1"/>
    </source>
</evidence>
<evidence type="ECO:0000256" key="1">
    <source>
        <dbReference type="ARBA" id="ARBA00022517"/>
    </source>
</evidence>
<evidence type="ECO:0000256" key="6">
    <source>
        <dbReference type="HAMAP-Rule" id="MF_01468"/>
    </source>
</evidence>
<feature type="domain" description="RNase III" evidence="7">
    <location>
        <begin position="21"/>
        <end position="116"/>
    </location>
</feature>
<sequence length="132" mass="15437">MNYWIQNLAPYGAPDEIGVIQLAWLGDSVWELHQRLRHIHFPLKSKELHLSVVNEVKAESQSKSLSQIEHLLNENEMDLIRRARNKTKKYPKSSNPTIYSRATGFETLIGWLFLKDPQRLSALFEHLEIKMN</sequence>
<dbReference type="GO" id="GO:0004525">
    <property type="term" value="F:ribonuclease III activity"/>
    <property type="evidence" value="ECO:0007669"/>
    <property type="project" value="InterPro"/>
</dbReference>
<dbReference type="RefSeq" id="WP_011376405.1">
    <property type="nucleotide sequence ID" value="NC_007577.1"/>
</dbReference>
<dbReference type="SUPFAM" id="SSF69065">
    <property type="entry name" value="RNase III domain-like"/>
    <property type="match status" value="1"/>
</dbReference>
<protein>
    <recommendedName>
        <fullName evidence="6">Mini-ribonuclease 3</fullName>
        <shortName evidence="6">Mini-3</shortName>
        <shortName evidence="6">Mini-RNase 3</shortName>
        <ecNumber evidence="6">3.1.26.-</ecNumber>
    </recommendedName>
    <alternativeName>
        <fullName evidence="6">Mini-RNase III</fullName>
        <shortName evidence="6">Mini-III</shortName>
    </alternativeName>
</protein>
<dbReference type="InterPro" id="IPR000999">
    <property type="entry name" value="RNase_III_dom"/>
</dbReference>
<keyword evidence="3 6" id="KW-0540">Nuclease</keyword>
<dbReference type="GO" id="GO:0019843">
    <property type="term" value="F:rRNA binding"/>
    <property type="evidence" value="ECO:0007669"/>
    <property type="project" value="UniProtKB-UniRule"/>
</dbReference>
<organism evidence="8 9">
    <name type="scientific">Prochlorococcus marinus (strain MIT 9312)</name>
    <dbReference type="NCBI Taxonomy" id="74546"/>
    <lineage>
        <taxon>Bacteria</taxon>
        <taxon>Bacillati</taxon>
        <taxon>Cyanobacteriota</taxon>
        <taxon>Cyanophyceae</taxon>
        <taxon>Synechococcales</taxon>
        <taxon>Prochlorococcaceae</taxon>
        <taxon>Prochlorococcus</taxon>
    </lineage>
</organism>
<keyword evidence="6" id="KW-0963">Cytoplasm</keyword>
<dbReference type="AlphaFoldDB" id="Q31B35"/>
<dbReference type="HOGENOM" id="CLU_091169_3_0_3"/>
<dbReference type="Proteomes" id="UP000002715">
    <property type="component" value="Chromosome"/>
</dbReference>
<reference evidence="9" key="1">
    <citation type="submission" date="2005-07" db="EMBL/GenBank/DDBJ databases">
        <title>Complete sequence of Prochlorococcus marinus str. MIT 9312.</title>
        <authorList>
            <consortium name="US DOE Joint Genome Institute"/>
            <person name="Copeland A."/>
            <person name="Lucas S."/>
            <person name="Lapidus A."/>
            <person name="Barry K."/>
            <person name="Detter J.C."/>
            <person name="Glavina T."/>
            <person name="Hammon N."/>
            <person name="Israni S."/>
            <person name="Pitluck S."/>
            <person name="Thiel J."/>
            <person name="Schmutz J."/>
            <person name="Larimer F."/>
            <person name="Land M."/>
            <person name="Kyrpides N."/>
            <person name="Lykidis A."/>
            <person name="Richardson P."/>
        </authorList>
    </citation>
    <scope>NUCLEOTIDE SEQUENCE [LARGE SCALE GENOMIC DNA]</scope>
    <source>
        <strain evidence="9">MIT 9312</strain>
    </source>
</reference>
<comment type="subunit">
    <text evidence="6">Homodimer.</text>
</comment>
<dbReference type="OrthoDB" id="46571at2"/>
<comment type="function">
    <text evidence="6">Involved in correct processing of both the 5' and 3' ends of 23S rRNA precursor. Processes 30S rRNA precursor transcript even in absence of ribonuclease 3 (Rnc); Rnc processes 30S rRNA into smaller rRNA precursors.</text>
</comment>
<dbReference type="InterPro" id="IPR008226">
    <property type="entry name" value="Mini3_fam"/>
</dbReference>
<dbReference type="PANTHER" id="PTHR34276:SF1">
    <property type="entry name" value="MINI-RIBONUCLEASE 3"/>
    <property type="match status" value="1"/>
</dbReference>
<gene>
    <name evidence="6" type="primary">mrnC</name>
    <name evidence="8" type="ordered locus">PMT9312_0850</name>
</gene>
<evidence type="ECO:0000259" key="7">
    <source>
        <dbReference type="Pfam" id="PF00636"/>
    </source>
</evidence>
<keyword evidence="2 6" id="KW-0698">rRNA processing</keyword>
<comment type="similarity">
    <text evidence="6">Belongs to the MrnC RNase family.</text>
</comment>
<dbReference type="GO" id="GO:0005737">
    <property type="term" value="C:cytoplasm"/>
    <property type="evidence" value="ECO:0007669"/>
    <property type="project" value="UniProtKB-SubCell"/>
</dbReference>
<keyword evidence="6" id="KW-0694">RNA-binding</keyword>
<name>Q31B35_PROM9</name>
<dbReference type="KEGG" id="pmi:PMT9312_0850"/>
<dbReference type="Gene3D" id="1.10.1520.10">
    <property type="entry name" value="Ribonuclease III domain"/>
    <property type="match status" value="1"/>
</dbReference>
<evidence type="ECO:0000256" key="5">
    <source>
        <dbReference type="ARBA" id="ARBA00022801"/>
    </source>
</evidence>
<accession>Q31B35</accession>
<proteinExistence type="inferred from homology"/>
<dbReference type="STRING" id="74546.PMT9312_0850"/>
<dbReference type="GO" id="GO:0006364">
    <property type="term" value="P:rRNA processing"/>
    <property type="evidence" value="ECO:0007669"/>
    <property type="project" value="UniProtKB-UniRule"/>
</dbReference>
<keyword evidence="6" id="KW-0699">rRNA-binding</keyword>
<dbReference type="PANTHER" id="PTHR34276">
    <property type="entry name" value="MINI-RIBONUCLEASE 3"/>
    <property type="match status" value="1"/>
</dbReference>
<dbReference type="eggNOG" id="COG1939">
    <property type="taxonomic scope" value="Bacteria"/>
</dbReference>
<keyword evidence="5 6" id="KW-0378">Hydrolase</keyword>
<evidence type="ECO:0000313" key="9">
    <source>
        <dbReference type="Proteomes" id="UP000002715"/>
    </source>
</evidence>
<comment type="cofactor">
    <cofactor evidence="6">
        <name>Mg(2+)</name>
        <dbReference type="ChEBI" id="CHEBI:18420"/>
    </cofactor>
</comment>
<dbReference type="EMBL" id="CP000111">
    <property type="protein sequence ID" value="ABB49910.1"/>
    <property type="molecule type" value="Genomic_DNA"/>
</dbReference>
<comment type="subcellular location">
    <subcellularLocation>
        <location evidence="6">Cytoplasm</location>
    </subcellularLocation>
</comment>
<keyword evidence="4 6" id="KW-0255">Endonuclease</keyword>
<feature type="active site" evidence="6">
    <location>
        <position position="27"/>
    </location>
</feature>
<dbReference type="EC" id="3.1.26.-" evidence="6"/>